<evidence type="ECO:0000313" key="8">
    <source>
        <dbReference type="EMBL" id="TYH48583.1"/>
    </source>
</evidence>
<keyword evidence="3" id="KW-0677">Repeat</keyword>
<dbReference type="Proteomes" id="UP000322667">
    <property type="component" value="Chromosome D10"/>
</dbReference>
<dbReference type="GO" id="GO:0006952">
    <property type="term" value="P:defense response"/>
    <property type="evidence" value="ECO:0007669"/>
    <property type="project" value="UniProtKB-KW"/>
</dbReference>
<accession>A0A5D2J3H5</accession>
<comment type="similarity">
    <text evidence="1">Belongs to the disease resistance NB-LRR family.</text>
</comment>
<keyword evidence="4" id="KW-0547">Nucleotide-binding</keyword>
<evidence type="ECO:0000256" key="5">
    <source>
        <dbReference type="ARBA" id="ARBA00022821"/>
    </source>
</evidence>
<dbReference type="SUPFAM" id="SSF52540">
    <property type="entry name" value="P-loop containing nucleoside triphosphate hydrolases"/>
    <property type="match status" value="1"/>
</dbReference>
<dbReference type="SMART" id="SM00369">
    <property type="entry name" value="LRR_TYP"/>
    <property type="match status" value="4"/>
</dbReference>
<keyword evidence="6" id="KW-0067">ATP-binding</keyword>
<reference evidence="8 9" key="1">
    <citation type="submission" date="2019-07" db="EMBL/GenBank/DDBJ databases">
        <title>WGS assembly of Gossypium tomentosum.</title>
        <authorList>
            <person name="Chen Z.J."/>
            <person name="Sreedasyam A."/>
            <person name="Ando A."/>
            <person name="Song Q."/>
            <person name="De L."/>
            <person name="Hulse-Kemp A."/>
            <person name="Ding M."/>
            <person name="Ye W."/>
            <person name="Kirkbride R."/>
            <person name="Jenkins J."/>
            <person name="Plott C."/>
            <person name="Lovell J."/>
            <person name="Lin Y.-M."/>
            <person name="Vaughn R."/>
            <person name="Liu B."/>
            <person name="Li W."/>
            <person name="Simpson S."/>
            <person name="Scheffler B."/>
            <person name="Saski C."/>
            <person name="Grover C."/>
            <person name="Hu G."/>
            <person name="Conover J."/>
            <person name="Carlson J."/>
            <person name="Shu S."/>
            <person name="Boston L."/>
            <person name="Williams M."/>
            <person name="Peterson D."/>
            <person name="Mcgee K."/>
            <person name="Jones D."/>
            <person name="Wendel J."/>
            <person name="Stelly D."/>
            <person name="Grimwood J."/>
            <person name="Schmutz J."/>
        </authorList>
    </citation>
    <scope>NUCLEOTIDE SEQUENCE [LARGE SCALE GENOMIC DNA]</scope>
    <source>
        <strain evidence="8">7179.01</strain>
    </source>
</reference>
<dbReference type="Gene3D" id="3.40.50.300">
    <property type="entry name" value="P-loop containing nucleotide triphosphate hydrolases"/>
    <property type="match status" value="1"/>
</dbReference>
<keyword evidence="5" id="KW-0611">Plant defense</keyword>
<evidence type="ECO:0000256" key="3">
    <source>
        <dbReference type="ARBA" id="ARBA00022737"/>
    </source>
</evidence>
<dbReference type="AlphaFoldDB" id="A0A5D2J3H5"/>
<dbReference type="Gene3D" id="3.80.10.10">
    <property type="entry name" value="Ribonuclease Inhibitor"/>
    <property type="match status" value="1"/>
</dbReference>
<dbReference type="SUPFAM" id="SSF52058">
    <property type="entry name" value="L domain-like"/>
    <property type="match status" value="1"/>
</dbReference>
<dbReference type="Gene3D" id="1.10.10.10">
    <property type="entry name" value="Winged helix-like DNA-binding domain superfamily/Winged helix DNA-binding domain"/>
    <property type="match status" value="1"/>
</dbReference>
<dbReference type="InterPro" id="IPR050905">
    <property type="entry name" value="Plant_NBS-LRR"/>
</dbReference>
<evidence type="ECO:0000256" key="4">
    <source>
        <dbReference type="ARBA" id="ARBA00022741"/>
    </source>
</evidence>
<dbReference type="Gene3D" id="1.10.8.430">
    <property type="entry name" value="Helical domain of apoptotic protease-activating factors"/>
    <property type="match status" value="1"/>
</dbReference>
<proteinExistence type="inferred from homology"/>
<protein>
    <recommendedName>
        <fullName evidence="7">NB-ARC domain-containing protein</fullName>
    </recommendedName>
</protein>
<dbReference type="FunFam" id="3.40.50.300:FF:001091">
    <property type="entry name" value="Probable disease resistance protein At1g61300"/>
    <property type="match status" value="1"/>
</dbReference>
<dbReference type="InterPro" id="IPR003591">
    <property type="entry name" value="Leu-rich_rpt_typical-subtyp"/>
</dbReference>
<evidence type="ECO:0000256" key="6">
    <source>
        <dbReference type="ARBA" id="ARBA00022840"/>
    </source>
</evidence>
<evidence type="ECO:0000313" key="9">
    <source>
        <dbReference type="Proteomes" id="UP000322667"/>
    </source>
</evidence>
<name>A0A5D2J3H5_GOSTO</name>
<dbReference type="GO" id="GO:0005524">
    <property type="term" value="F:ATP binding"/>
    <property type="evidence" value="ECO:0007669"/>
    <property type="project" value="UniProtKB-KW"/>
</dbReference>
<organism evidence="8 9">
    <name type="scientific">Gossypium tomentosum</name>
    <name type="common">Hawaiian cotton</name>
    <name type="synonym">Gossypium sandvicense</name>
    <dbReference type="NCBI Taxonomy" id="34277"/>
    <lineage>
        <taxon>Eukaryota</taxon>
        <taxon>Viridiplantae</taxon>
        <taxon>Streptophyta</taxon>
        <taxon>Embryophyta</taxon>
        <taxon>Tracheophyta</taxon>
        <taxon>Spermatophyta</taxon>
        <taxon>Magnoliopsida</taxon>
        <taxon>eudicotyledons</taxon>
        <taxon>Gunneridae</taxon>
        <taxon>Pentapetalae</taxon>
        <taxon>rosids</taxon>
        <taxon>malvids</taxon>
        <taxon>Malvales</taxon>
        <taxon>Malvaceae</taxon>
        <taxon>Malvoideae</taxon>
        <taxon>Gossypium</taxon>
    </lineage>
</organism>
<dbReference type="InterPro" id="IPR027417">
    <property type="entry name" value="P-loop_NTPase"/>
</dbReference>
<keyword evidence="2" id="KW-0433">Leucine-rich repeat</keyword>
<dbReference type="PANTHER" id="PTHR33463">
    <property type="entry name" value="NB-ARC DOMAIN-CONTAINING PROTEIN-RELATED"/>
    <property type="match status" value="1"/>
</dbReference>
<dbReference type="InterPro" id="IPR036388">
    <property type="entry name" value="WH-like_DNA-bd_sf"/>
</dbReference>
<sequence>MEFFLNKTDKHLANQRSLDQNMNGLKRELKELNDVQIWLEDVERIDCEIQSLDGIIGKSSAITRGFRAEDVLKMLKELEEHIQKGKFHEGLVVDNPQWIGQVLSVTALSGEAAQAYIEEIWLYLMDDEVQKIGFCGMGGVGKTSIMKLINNQILKETWNFNSVIWITVSKEMSTAKLQKDIAIKIGVTFSGDEDETTKAGMLFETLSRKSRFLMILDDLWDRIFLDKVGIPEPSAGSKIVLTTRSFDVCRQVGCCRVVKINPLAEEEAWNLFLEKVGRVVLNIPNLEPIAKSIAKHCAGLPLAIITVASCMKGIDDLYKWRNALKELSLYVKSVNGLEDDVFQQLRFSYDRLKDLKLQHCFLSCALYPEDFRIKEEDLIQLWIALWRKWMVGRQKVVTEMGNERCVKMHDLVRDMALRITTGTPRVLVEAGVRLMELPNVQEWNKDLEKVSLMENWGLQLPYPLQMSPPKCPILTTFFLSNCRITSIPEGFFKHMHALKILDLSKNPIMSLPISIANLKNLTALLLGECQNLEKEPSLSKLKFLKELDLHATNIKQVPNGMENLSRLKYLNLNHVELDEIPIGIVSNLSLLQNLIIGEMLIRGEELHGLKKLEILKVTFYDLQSFNIYVQSLHYQEEPREYVIHVGKMGCRNAIYSRKYIELCGCDFYINQIMLPPNIEELCIEECYLHCREEDLLFSKLIKVPLPTFASLKFLYIHRCKNIKKLFSANCVPANLQGLWVTELEVEKRAMVPVEFCFLQLKGLVLKKLPELKSICSADRVVVCDSLDYISVANCLKLKRMPLYLSHLHNFQPSPALSLSVYIEPKEWWESVEWYHPDTKSLLKPFLSLL</sequence>
<dbReference type="Pfam" id="PF00931">
    <property type="entry name" value="NB-ARC"/>
    <property type="match status" value="1"/>
</dbReference>
<dbReference type="InterPro" id="IPR002182">
    <property type="entry name" value="NB-ARC"/>
</dbReference>
<dbReference type="PANTHER" id="PTHR33463:SF187">
    <property type="entry name" value="AND NB-ARC DOMAIN DISEASE RESISTANCE PROTEIN, PUTATIVE-RELATED"/>
    <property type="match status" value="1"/>
</dbReference>
<dbReference type="InterPro" id="IPR032675">
    <property type="entry name" value="LRR_dom_sf"/>
</dbReference>
<dbReference type="GO" id="GO:0043531">
    <property type="term" value="F:ADP binding"/>
    <property type="evidence" value="ECO:0007669"/>
    <property type="project" value="InterPro"/>
</dbReference>
<dbReference type="Pfam" id="PF13855">
    <property type="entry name" value="LRR_8"/>
    <property type="match status" value="1"/>
</dbReference>
<evidence type="ECO:0000256" key="1">
    <source>
        <dbReference type="ARBA" id="ARBA00008894"/>
    </source>
</evidence>
<dbReference type="InterPro" id="IPR001611">
    <property type="entry name" value="Leu-rich_rpt"/>
</dbReference>
<dbReference type="InterPro" id="IPR042197">
    <property type="entry name" value="Apaf_helical"/>
</dbReference>
<feature type="domain" description="NB-ARC" evidence="7">
    <location>
        <begin position="115"/>
        <end position="278"/>
    </location>
</feature>
<evidence type="ECO:0000256" key="2">
    <source>
        <dbReference type="ARBA" id="ARBA00022614"/>
    </source>
</evidence>
<dbReference type="PRINTS" id="PR00364">
    <property type="entry name" value="DISEASERSIST"/>
</dbReference>
<gene>
    <name evidence="8" type="ORF">ES332_D10G076900v1</name>
</gene>
<dbReference type="EMBL" id="CM017632">
    <property type="protein sequence ID" value="TYH48583.1"/>
    <property type="molecule type" value="Genomic_DNA"/>
</dbReference>
<dbReference type="PROSITE" id="PS51450">
    <property type="entry name" value="LRR"/>
    <property type="match status" value="1"/>
</dbReference>
<keyword evidence="9" id="KW-1185">Reference proteome</keyword>
<evidence type="ECO:0000259" key="7">
    <source>
        <dbReference type="Pfam" id="PF00931"/>
    </source>
</evidence>